<evidence type="ECO:0000256" key="4">
    <source>
        <dbReference type="ARBA" id="ARBA00022741"/>
    </source>
</evidence>
<dbReference type="AlphaFoldDB" id="A0A2Z2MEU9"/>
<dbReference type="Proteomes" id="UP000250134">
    <property type="component" value="Chromosome"/>
</dbReference>
<organism evidence="11 12">
    <name type="scientific">Thermococcus gorgonarius</name>
    <dbReference type="NCBI Taxonomy" id="71997"/>
    <lineage>
        <taxon>Archaea</taxon>
        <taxon>Methanobacteriati</taxon>
        <taxon>Methanobacteriota</taxon>
        <taxon>Thermococci</taxon>
        <taxon>Thermococcales</taxon>
        <taxon>Thermococcaceae</taxon>
        <taxon>Thermococcus</taxon>
    </lineage>
</organism>
<comment type="cofactor">
    <cofactor evidence="1">
        <name>a divalent metal cation</name>
        <dbReference type="ChEBI" id="CHEBI:60240"/>
    </cofactor>
</comment>
<dbReference type="Pfam" id="PF16575">
    <property type="entry name" value="CLP1_P"/>
    <property type="match status" value="1"/>
</dbReference>
<proteinExistence type="predicted"/>
<evidence type="ECO:0000313" key="12">
    <source>
        <dbReference type="Proteomes" id="UP000250134"/>
    </source>
</evidence>
<evidence type="ECO:0000256" key="9">
    <source>
        <dbReference type="ARBA" id="ARBA00044673"/>
    </source>
</evidence>
<comment type="function">
    <text evidence="7">Polynucleotide kinase that can phosphorylate the 5'-hydroxyl groups of both single-stranded RNA (ssRNA) and single-stranded DNA (ssDNA). Exhibits a strong preference for ssRNA.</text>
</comment>
<dbReference type="RefSeq" id="WP_088884867.1">
    <property type="nucleotide sequence ID" value="NZ_CP014855.1"/>
</dbReference>
<dbReference type="InterPro" id="IPR045116">
    <property type="entry name" value="Clp1/Grc3"/>
</dbReference>
<keyword evidence="3" id="KW-0808">Transferase</keyword>
<evidence type="ECO:0000256" key="2">
    <source>
        <dbReference type="ARBA" id="ARBA00012157"/>
    </source>
</evidence>
<dbReference type="GO" id="GO:0005524">
    <property type="term" value="F:ATP binding"/>
    <property type="evidence" value="ECO:0007669"/>
    <property type="project" value="UniProtKB-KW"/>
</dbReference>
<keyword evidence="5" id="KW-0418">Kinase</keyword>
<dbReference type="GeneID" id="33331498"/>
<keyword evidence="6" id="KW-0067">ATP-binding</keyword>
<evidence type="ECO:0000256" key="3">
    <source>
        <dbReference type="ARBA" id="ARBA00022679"/>
    </source>
</evidence>
<reference evidence="11 12" key="1">
    <citation type="submission" date="2016-03" db="EMBL/GenBank/DDBJ databases">
        <title>Complete genome sequence of Thermococcus gorgonarius.</title>
        <authorList>
            <person name="Oger P.M."/>
        </authorList>
    </citation>
    <scope>NUCLEOTIDE SEQUENCE [LARGE SCALE GENOMIC DNA]</scope>
    <source>
        <strain evidence="11 12">W-12</strain>
    </source>
</reference>
<name>A0A2Z2MEU9_THEGO</name>
<keyword evidence="12" id="KW-1185">Reference proteome</keyword>
<dbReference type="Gene3D" id="3.40.50.300">
    <property type="entry name" value="P-loop containing nucleotide triphosphate hydrolases"/>
    <property type="match status" value="1"/>
</dbReference>
<evidence type="ECO:0000256" key="8">
    <source>
        <dbReference type="ARBA" id="ARBA00044641"/>
    </source>
</evidence>
<evidence type="ECO:0000313" key="11">
    <source>
        <dbReference type="EMBL" id="ASJ00528.1"/>
    </source>
</evidence>
<accession>A0A2Z2MEU9</accession>
<dbReference type="SUPFAM" id="SSF52540">
    <property type="entry name" value="P-loop containing nucleoside triphosphate hydrolases"/>
    <property type="match status" value="1"/>
</dbReference>
<dbReference type="GO" id="GO:0006396">
    <property type="term" value="P:RNA processing"/>
    <property type="evidence" value="ECO:0007669"/>
    <property type="project" value="InterPro"/>
</dbReference>
<protein>
    <recommendedName>
        <fullName evidence="2">polynucleotide 5'-hydroxyl-kinase</fullName>
        <ecNumber evidence="2">2.7.1.78</ecNumber>
    </recommendedName>
</protein>
<dbReference type="PANTHER" id="PTHR12755">
    <property type="entry name" value="CLEAVAGE/POLYADENYLATION FACTOR IA SUBUNIT CLP1P"/>
    <property type="match status" value="1"/>
</dbReference>
<evidence type="ECO:0000256" key="1">
    <source>
        <dbReference type="ARBA" id="ARBA00001968"/>
    </source>
</evidence>
<evidence type="ECO:0000256" key="5">
    <source>
        <dbReference type="ARBA" id="ARBA00022777"/>
    </source>
</evidence>
<evidence type="ECO:0000259" key="10">
    <source>
        <dbReference type="Pfam" id="PF16575"/>
    </source>
</evidence>
<gene>
    <name evidence="11" type="ORF">A3K92_03075</name>
</gene>
<dbReference type="PANTHER" id="PTHR12755:SF3">
    <property type="entry name" value="POLYNUCLEOTIDE 5'-HYDROXYL-KINASE NOL9"/>
    <property type="match status" value="1"/>
</dbReference>
<dbReference type="OrthoDB" id="359472at2157"/>
<dbReference type="InterPro" id="IPR032319">
    <property type="entry name" value="CLP1_P"/>
</dbReference>
<comment type="catalytic activity">
    <reaction evidence="8">
        <text>a 5'-end dephospho-ribonucleoside-RNA + ATP = a 5'-end 5'-phospho-ribonucleoside-RNA + ADP + H(+)</text>
        <dbReference type="Rhea" id="RHEA:54580"/>
        <dbReference type="Rhea" id="RHEA-COMP:13936"/>
        <dbReference type="Rhea" id="RHEA-COMP:15179"/>
        <dbReference type="ChEBI" id="CHEBI:15378"/>
        <dbReference type="ChEBI" id="CHEBI:30616"/>
        <dbReference type="ChEBI" id="CHEBI:138282"/>
        <dbReference type="ChEBI" id="CHEBI:138284"/>
        <dbReference type="ChEBI" id="CHEBI:456216"/>
        <dbReference type="EC" id="2.7.1.78"/>
    </reaction>
</comment>
<evidence type="ECO:0000256" key="7">
    <source>
        <dbReference type="ARBA" id="ARBA00024737"/>
    </source>
</evidence>
<dbReference type="InterPro" id="IPR027417">
    <property type="entry name" value="P-loop_NTPase"/>
</dbReference>
<dbReference type="EMBL" id="CP014855">
    <property type="protein sequence ID" value="ASJ00528.1"/>
    <property type="molecule type" value="Genomic_DNA"/>
</dbReference>
<feature type="domain" description="Clp1 P-loop" evidence="10">
    <location>
        <begin position="36"/>
        <end position="212"/>
    </location>
</feature>
<evidence type="ECO:0000256" key="6">
    <source>
        <dbReference type="ARBA" id="ARBA00022840"/>
    </source>
</evidence>
<dbReference type="KEGG" id="tgg:A3K92_03075"/>
<dbReference type="GO" id="GO:0051734">
    <property type="term" value="F:ATP-dependent polynucleotide 5'-hydroxyl-kinase activity"/>
    <property type="evidence" value="ECO:0007669"/>
    <property type="project" value="UniProtKB-EC"/>
</dbReference>
<keyword evidence="4" id="KW-0547">Nucleotide-binding</keyword>
<sequence length="357" mass="39651">MEQINKAGYTTEVPEDRLSLIALLDEIGSGKIIFIGDVDSGKTTTVSYVANSLLSMGYKVAVVDSDVGQKSILPPGTVSLGILDRPVAHIGEAVPLAHYFIGTTTPSQYIGETVVGVKRLADIGSRIADFVLIDTTGFISGPGLELKRMKVELLRPDLVVFIGDSEDLRRLESSIGSLARVFHAEKSSLVKPHSHEERKLIRAAKWRTYFSGSKMVEVDLNEFLVSGTVMFTGRPLLQEEIELIGKLHEWIIFNGWKNREGYVVVKADPERPRPYNRSVIKAIDIEKLSNLLVGFIDEEGLCLGLGIIKWPKLSSGKLEILTPLADEELARAREIRFGRIRVTEEGEELELLRREEL</sequence>
<comment type="catalytic activity">
    <reaction evidence="9">
        <text>a 5'-end dephospho-2'-deoxyribonucleoside-DNA + ATP = a 5'-end 5'-phospho-2'-deoxyribonucleoside-DNA + ADP + H(+)</text>
        <dbReference type="Rhea" id="RHEA:15669"/>
        <dbReference type="Rhea" id="RHEA-COMP:13180"/>
        <dbReference type="Rhea" id="RHEA-COMP:13184"/>
        <dbReference type="ChEBI" id="CHEBI:15378"/>
        <dbReference type="ChEBI" id="CHEBI:30616"/>
        <dbReference type="ChEBI" id="CHEBI:136412"/>
        <dbReference type="ChEBI" id="CHEBI:136416"/>
        <dbReference type="ChEBI" id="CHEBI:456216"/>
        <dbReference type="EC" id="2.7.1.78"/>
    </reaction>
</comment>
<dbReference type="EC" id="2.7.1.78" evidence="2"/>